<dbReference type="AlphaFoldDB" id="A0A9W7F448"/>
<keyword evidence="3" id="KW-1185">Reference proteome</keyword>
<feature type="compositionally biased region" description="Low complexity" evidence="1">
    <location>
        <begin position="65"/>
        <end position="78"/>
    </location>
</feature>
<evidence type="ECO:0000256" key="1">
    <source>
        <dbReference type="SAM" id="MobiDB-lite"/>
    </source>
</evidence>
<dbReference type="OrthoDB" id="10625805at2759"/>
<organism evidence="2 3">
    <name type="scientific">Triparma laevis f. longispina</name>
    <dbReference type="NCBI Taxonomy" id="1714387"/>
    <lineage>
        <taxon>Eukaryota</taxon>
        <taxon>Sar</taxon>
        <taxon>Stramenopiles</taxon>
        <taxon>Ochrophyta</taxon>
        <taxon>Bolidophyceae</taxon>
        <taxon>Parmales</taxon>
        <taxon>Triparmaceae</taxon>
        <taxon>Triparma</taxon>
    </lineage>
</organism>
<comment type="caution">
    <text evidence="2">The sequence shown here is derived from an EMBL/GenBank/DDBJ whole genome shotgun (WGS) entry which is preliminary data.</text>
</comment>
<protein>
    <recommendedName>
        <fullName evidence="4">RRM domain-containing protein</fullName>
    </recommendedName>
</protein>
<evidence type="ECO:0000313" key="2">
    <source>
        <dbReference type="EMBL" id="GMI00229.1"/>
    </source>
</evidence>
<dbReference type="Proteomes" id="UP001165122">
    <property type="component" value="Unassembled WGS sequence"/>
</dbReference>
<feature type="compositionally biased region" description="Low complexity" evidence="1">
    <location>
        <begin position="87"/>
        <end position="111"/>
    </location>
</feature>
<name>A0A9W7F448_9STRA</name>
<dbReference type="EMBL" id="BRXW01000021">
    <property type="protein sequence ID" value="GMI00229.1"/>
    <property type="molecule type" value="Genomic_DNA"/>
</dbReference>
<dbReference type="PROSITE" id="PS51257">
    <property type="entry name" value="PROKAR_LIPOPROTEIN"/>
    <property type="match status" value="1"/>
</dbReference>
<reference evidence="3" key="1">
    <citation type="journal article" date="2023" name="Commun. Biol.">
        <title>Genome analysis of Parmales, the sister group of diatoms, reveals the evolutionary specialization of diatoms from phago-mixotrophs to photoautotrophs.</title>
        <authorList>
            <person name="Ban H."/>
            <person name="Sato S."/>
            <person name="Yoshikawa S."/>
            <person name="Yamada K."/>
            <person name="Nakamura Y."/>
            <person name="Ichinomiya M."/>
            <person name="Sato N."/>
            <person name="Blanc-Mathieu R."/>
            <person name="Endo H."/>
            <person name="Kuwata A."/>
            <person name="Ogata H."/>
        </authorList>
    </citation>
    <scope>NUCLEOTIDE SEQUENCE [LARGE SCALE GENOMIC DNA]</scope>
    <source>
        <strain evidence="3">NIES 3700</strain>
    </source>
</reference>
<evidence type="ECO:0000313" key="3">
    <source>
        <dbReference type="Proteomes" id="UP001165122"/>
    </source>
</evidence>
<feature type="region of interest" description="Disordered" evidence="1">
    <location>
        <begin position="53"/>
        <end position="155"/>
    </location>
</feature>
<evidence type="ECO:0008006" key="4">
    <source>
        <dbReference type="Google" id="ProtNLM"/>
    </source>
</evidence>
<feature type="compositionally biased region" description="Low complexity" evidence="1">
    <location>
        <begin position="119"/>
        <end position="136"/>
    </location>
</feature>
<accession>A0A9W7F448</accession>
<proteinExistence type="predicted"/>
<sequence>MRGLHRSLAAVNSSLSCAPGTSGASISLVNPLSQVDGFGNVLSRGLRFMSTIEQSKPPVPPNAPSPISTAPSPTSLPSVKPRSLSGSNASASQSPNNASSKSQSQSQSAPQSAPPQAPQTPQTPQTSKSTPKSPTKPSRRRSPPPSTNHNTSSNYVLTASSLPYATNSEITSLITSLTSTKLSTKSGTAYSAKREVKHITNLRYKPSGLLVDLGGENHSFEVDFNSNVWVVQLDSLPKPLQNHNPPNYILKKDSLILHMYRIPKSTTLNLLRDSKTLDLSPKCVKLKKVPSSVSKSSLRYLLRSYDLDDVPNKGIREVRVKGRKEFSNYVLKFKSESEARQFARENGELVIDSRRVYVELYK</sequence>
<gene>
    <name evidence="2" type="ORF">TrLO_g11321</name>
</gene>